<dbReference type="Gene3D" id="3.20.20.80">
    <property type="entry name" value="Glycosidases"/>
    <property type="match status" value="1"/>
</dbReference>
<dbReference type="InterPro" id="IPR045857">
    <property type="entry name" value="O16G_dom_2"/>
</dbReference>
<dbReference type="CDD" id="cd11334">
    <property type="entry name" value="AmyAc_TreS"/>
    <property type="match status" value="1"/>
</dbReference>
<comment type="caution">
    <text evidence="2">The sequence shown here is derived from an EMBL/GenBank/DDBJ whole genome shotgun (WGS) entry which is preliminary data.</text>
</comment>
<dbReference type="PANTHER" id="PTHR10357">
    <property type="entry name" value="ALPHA-AMYLASE FAMILY MEMBER"/>
    <property type="match status" value="1"/>
</dbReference>
<dbReference type="InterPro" id="IPR006047">
    <property type="entry name" value="GH13_cat_dom"/>
</dbReference>
<evidence type="ECO:0000313" key="3">
    <source>
        <dbReference type="Proteomes" id="UP000240212"/>
    </source>
</evidence>
<dbReference type="GO" id="GO:0016798">
    <property type="term" value="F:hydrolase activity, acting on glycosyl bonds"/>
    <property type="evidence" value="ECO:0007669"/>
    <property type="project" value="UniProtKB-KW"/>
</dbReference>
<reference evidence="2 3" key="1">
    <citation type="submission" date="2018-03" db="EMBL/GenBank/DDBJ databases">
        <title>Draft genome sequence of the first documented clinical Siccibacter turicensis isolate in Austria.</title>
        <authorList>
            <person name="Lepuschitz S."/>
            <person name="Pekard-Amenitsch S."/>
            <person name="Haunold R."/>
            <person name="Schill S."/>
            <person name="Mach R."/>
            <person name="Allerberger F."/>
            <person name="Ruppitsch W."/>
            <person name="Forsythe S.J."/>
        </authorList>
    </citation>
    <scope>NUCLEOTIDE SEQUENCE [LARGE SCALE GENOMIC DNA]</scope>
    <source>
        <strain evidence="2 3">6100069499-17</strain>
    </source>
</reference>
<keyword evidence="2" id="KW-0326">Glycosidase</keyword>
<dbReference type="Gene3D" id="3.90.400.10">
    <property type="entry name" value="Oligo-1,6-glucosidase, Domain 2"/>
    <property type="match status" value="1"/>
</dbReference>
<dbReference type="SMART" id="SM00642">
    <property type="entry name" value="Aamy"/>
    <property type="match status" value="1"/>
</dbReference>
<sequence length="534" mass="61389">MGQVWHQNAVIYQVDPGRFFDTNADGNGDLRGVVEKLDYIASLGATTLWLNPFYVSPGRDNGYDVVDHLAVDPRSGSEDDICWLLEETRKRGMRVIVELVAQHTSDQAYWFQEARKTPQSPFRDFYIWSDTPEPNEPAPMFPTVEPSIWRWDEEAGQYYRHLFYHHEPDLNLSNPLVVAEVDRILLYWADMGVAGFRIDAASHMVEQAGAGQKETGYALFDRFHDLLMPRNPDTILLGEVDVSVEEMKHYFDEGERLTTLLNFWINKNIFLAMAREDASPLCKALEELPVPPERCGYCFWLRNHDELDMEDLDPEDYAFVMDKYAPDEEMRIYGRGIRRRLAPMLDGDERHLAMAHALLFSLPGTPVIRYGDEIGMGDDLRQPERESVRTPMQWDDTPGAGFSSADPQQFISPIIDSGKYGYQHINVAEQQARSGSLLQRIRELVHVWRELPEIHYHCFTHVTLSHKSVYAVRYRDENAATLMFINLSSQPVEFGCEEAEGLAGAQEVLADDNYDAPGTHLRLNGYGYRWLRLR</sequence>
<keyword evidence="3" id="KW-1185">Reference proteome</keyword>
<accession>A0A2P8VM04</accession>
<protein>
    <submittedName>
        <fullName evidence="2">Glycosidase</fullName>
    </submittedName>
</protein>
<evidence type="ECO:0000313" key="2">
    <source>
        <dbReference type="EMBL" id="PSN08420.1"/>
    </source>
</evidence>
<dbReference type="InterPro" id="IPR017853">
    <property type="entry name" value="GH"/>
</dbReference>
<organism evidence="2 3">
    <name type="scientific">Siccibacter turicensis</name>
    <dbReference type="NCBI Taxonomy" id="357233"/>
    <lineage>
        <taxon>Bacteria</taxon>
        <taxon>Pseudomonadati</taxon>
        <taxon>Pseudomonadota</taxon>
        <taxon>Gammaproteobacteria</taxon>
        <taxon>Enterobacterales</taxon>
        <taxon>Enterobacteriaceae</taxon>
        <taxon>Siccibacter</taxon>
    </lineage>
</organism>
<dbReference type="Proteomes" id="UP000240212">
    <property type="component" value="Unassembled WGS sequence"/>
</dbReference>
<name>A0A2P8VM04_9ENTR</name>
<feature type="domain" description="Glycosyl hydrolase family 13 catalytic" evidence="1">
    <location>
        <begin position="13"/>
        <end position="409"/>
    </location>
</feature>
<dbReference type="Pfam" id="PF00128">
    <property type="entry name" value="Alpha-amylase"/>
    <property type="match status" value="2"/>
</dbReference>
<gene>
    <name evidence="2" type="ORF">C7G83_09645</name>
</gene>
<dbReference type="OrthoDB" id="9805159at2"/>
<dbReference type="GO" id="GO:0005975">
    <property type="term" value="P:carbohydrate metabolic process"/>
    <property type="evidence" value="ECO:0007669"/>
    <property type="project" value="InterPro"/>
</dbReference>
<dbReference type="RefSeq" id="WP_106877057.1">
    <property type="nucleotide sequence ID" value="NZ_PYEP01000003.1"/>
</dbReference>
<proteinExistence type="predicted"/>
<dbReference type="AlphaFoldDB" id="A0A2P8VM04"/>
<dbReference type="PANTHER" id="PTHR10357:SF219">
    <property type="entry name" value="MALTOSE ALPHA-D-GLUCOSYLTRANSFERASE"/>
    <property type="match status" value="1"/>
</dbReference>
<evidence type="ECO:0000259" key="1">
    <source>
        <dbReference type="SMART" id="SM00642"/>
    </source>
</evidence>
<dbReference type="EMBL" id="PYEP01000003">
    <property type="protein sequence ID" value="PSN08420.1"/>
    <property type="molecule type" value="Genomic_DNA"/>
</dbReference>
<keyword evidence="2" id="KW-0378">Hydrolase</keyword>
<dbReference type="SUPFAM" id="SSF51445">
    <property type="entry name" value="(Trans)glycosidases"/>
    <property type="match status" value="1"/>
</dbReference>
<dbReference type="STRING" id="1388748.GCA_000463155_02883"/>